<name>A0A1F2P5Q8_9EURY</name>
<dbReference type="InterPro" id="IPR052024">
    <property type="entry name" value="Methanogen_methyltrans"/>
</dbReference>
<evidence type="ECO:0000313" key="3">
    <source>
        <dbReference type="EMBL" id="HEC57033.1"/>
    </source>
</evidence>
<reference evidence="2" key="2">
    <citation type="journal article" date="2020" name="mSystems">
        <title>Genome- and Community-Level Interaction Insights into Carbon Utilization and Element Cycling Functions of Hydrothermarchaeota in Hydrothermal Sediment.</title>
        <authorList>
            <person name="Zhou Z."/>
            <person name="Liu Y."/>
            <person name="Xu W."/>
            <person name="Pan J."/>
            <person name="Luo Z.H."/>
            <person name="Li M."/>
        </authorList>
    </citation>
    <scope>NUCLEOTIDE SEQUENCE [LARGE SCALE GENOMIC DNA]</scope>
    <source>
        <strain evidence="2">HyVt-185</strain>
        <strain evidence="3">HyVt-386</strain>
    </source>
</reference>
<dbReference type="Gene3D" id="3.20.20.210">
    <property type="match status" value="1"/>
</dbReference>
<dbReference type="STRING" id="1839936.SBU_000450"/>
<dbReference type="Proteomes" id="UP000885936">
    <property type="component" value="Unassembled WGS sequence"/>
</dbReference>
<dbReference type="GO" id="GO:0004853">
    <property type="term" value="F:uroporphyrinogen decarboxylase activity"/>
    <property type="evidence" value="ECO:0007669"/>
    <property type="project" value="InterPro"/>
</dbReference>
<dbReference type="GO" id="GO:0008168">
    <property type="term" value="F:methyltransferase activity"/>
    <property type="evidence" value="ECO:0007669"/>
    <property type="project" value="UniProtKB-KW"/>
</dbReference>
<reference evidence="4 5" key="1">
    <citation type="submission" date="2016-05" db="EMBL/GenBank/DDBJ databases">
        <title>Microbial consortia oxidize butane by reversing methanogenesis.</title>
        <authorList>
            <person name="Laso-Perez R."/>
            <person name="Richter M."/>
            <person name="Wegener G."/>
            <person name="Musat F."/>
        </authorList>
    </citation>
    <scope>NUCLEOTIDE SEQUENCE [LARGE SCALE GENOMIC DNA]</scope>
    <source>
        <strain evidence="4">BOX1</strain>
    </source>
</reference>
<dbReference type="GO" id="GO:0006779">
    <property type="term" value="P:porphyrin-containing compound biosynthetic process"/>
    <property type="evidence" value="ECO:0007669"/>
    <property type="project" value="InterPro"/>
</dbReference>
<accession>A0A1F2P5Q8</accession>
<comment type="caution">
    <text evidence="4">The sequence shown here is derived from an EMBL/GenBank/DDBJ whole genome shotgun (WGS) entry which is preliminary data.</text>
</comment>
<proteinExistence type="predicted"/>
<dbReference type="Proteomes" id="UP000185779">
    <property type="component" value="Unassembled WGS sequence"/>
</dbReference>
<keyword evidence="4" id="KW-0489">Methyltransferase</keyword>
<dbReference type="Proteomes" id="UP000885863">
    <property type="component" value="Unassembled WGS sequence"/>
</dbReference>
<dbReference type="SUPFAM" id="SSF51726">
    <property type="entry name" value="UROD/MetE-like"/>
    <property type="match status" value="1"/>
</dbReference>
<evidence type="ECO:0000313" key="5">
    <source>
        <dbReference type="Proteomes" id="UP000185779"/>
    </source>
</evidence>
<dbReference type="GO" id="GO:0032259">
    <property type="term" value="P:methylation"/>
    <property type="evidence" value="ECO:0007669"/>
    <property type="project" value="UniProtKB-KW"/>
</dbReference>
<evidence type="ECO:0000313" key="4">
    <source>
        <dbReference type="EMBL" id="OFV66483.1"/>
    </source>
</evidence>
<keyword evidence="4" id="KW-0808">Transferase</keyword>
<dbReference type="Pfam" id="PF01208">
    <property type="entry name" value="URO-D"/>
    <property type="match status" value="1"/>
</dbReference>
<dbReference type="InterPro" id="IPR000257">
    <property type="entry name" value="Uroporphyrinogen_deCOase"/>
</dbReference>
<keyword evidence="5" id="KW-1185">Reference proteome</keyword>
<dbReference type="EMBL" id="DRIE01000070">
    <property type="protein sequence ID" value="HEC57033.1"/>
    <property type="molecule type" value="Genomic_DNA"/>
</dbReference>
<dbReference type="SMR" id="A0A1F2P5Q8"/>
<feature type="domain" description="Uroporphyrinogen decarboxylase (URO-D)" evidence="1">
    <location>
        <begin position="14"/>
        <end position="353"/>
    </location>
</feature>
<protein>
    <submittedName>
        <fullName evidence="4">Methylcobamide:CoM methyltransferase</fullName>
    </submittedName>
</protein>
<organism evidence="4 5">
    <name type="scientific">Candidatus Syntropharchaeum butanivorans</name>
    <dbReference type="NCBI Taxonomy" id="1839936"/>
    <lineage>
        <taxon>Archaea</taxon>
        <taxon>Methanobacteriati</taxon>
        <taxon>Methanobacteriota</taxon>
        <taxon>Stenosarchaea group</taxon>
        <taxon>Methanomicrobia</taxon>
        <taxon>Methanosarcinales</taxon>
        <taxon>ANME-2 cluster</taxon>
        <taxon>Candidatus Syntropharchaeum</taxon>
    </lineage>
</organism>
<sequence>MNSYERMRLILEGKKGEIDKIPCACPGVGTYTEELMTEFDAMWPEAHREPEKMARLGAAAHEKYGLESVVVPFDAVVEAEILGMAVDFRDKQIKKGKILWPGVLRPGFTKDGIEIKEPEDLKIPEDLANAGRIPVITKALEILHEKYYGEVPIFAYTMGPFTTLIGYVMDTVQFMMMVRTDPDKVKEFYQAVINLPIELAKIYKEAGADYVTFREDGVCCDNVSPNDFVNLFKGFITEIFEKSPAEILTMSGTAGPIMKDCAEVGAKMVVIDEKTDAVKARADFDAAGTGVALAGNLPTMTLLKRKGSEDKIDAWVKRIIEEAKIDVVSPGCDFFVKTPGANIEAMIKATEKYGRMK</sequence>
<dbReference type="InterPro" id="IPR038071">
    <property type="entry name" value="UROD/MetE-like_sf"/>
</dbReference>
<dbReference type="EMBL" id="DQZR01000045">
    <property type="protein sequence ID" value="HDM35852.1"/>
    <property type="molecule type" value="Genomic_DNA"/>
</dbReference>
<dbReference type="PANTHER" id="PTHR47099:SF1">
    <property type="entry name" value="METHYLCOBAMIDE:COM METHYLTRANSFERASE MTBA"/>
    <property type="match status" value="1"/>
</dbReference>
<dbReference type="PANTHER" id="PTHR47099">
    <property type="entry name" value="METHYLCOBAMIDE:COM METHYLTRANSFERASE MTBA"/>
    <property type="match status" value="1"/>
</dbReference>
<gene>
    <name evidence="2" type="ORF">ENG09_01170</name>
    <name evidence="3" type="ORF">ENI32_04010</name>
    <name evidence="4" type="ORF">SBU_000450</name>
</gene>
<dbReference type="EMBL" id="LYOR01000002">
    <property type="protein sequence ID" value="OFV66483.1"/>
    <property type="molecule type" value="Genomic_DNA"/>
</dbReference>
<dbReference type="AlphaFoldDB" id="A0A1F2P5Q8"/>
<evidence type="ECO:0000259" key="1">
    <source>
        <dbReference type="Pfam" id="PF01208"/>
    </source>
</evidence>
<evidence type="ECO:0000313" key="2">
    <source>
        <dbReference type="EMBL" id="HDM35852.1"/>
    </source>
</evidence>